<comment type="similarity">
    <text evidence="1">Belongs to the 'GDXG' lipolytic enzyme family.</text>
</comment>
<reference evidence="6" key="1">
    <citation type="journal article" date="2014" name="Genome Biol. Evol.">
        <title>Gene Loss Rather Than Gene Gain Is Associated with a Host Jump from Monocots to Dicots in the Smut Fungus Melanopsichium pennsylvanicum.</title>
        <authorList>
            <person name="Sharma R."/>
            <person name="Mishra B."/>
            <person name="Runge F."/>
            <person name="Thines M."/>
        </authorList>
    </citation>
    <scope>NUCLEOTIDE SEQUENCE</scope>
    <source>
        <strain evidence="6">4</strain>
    </source>
</reference>
<feature type="region of interest" description="Disordered" evidence="4">
    <location>
        <begin position="151"/>
        <end position="244"/>
    </location>
</feature>
<dbReference type="InterPro" id="IPR002168">
    <property type="entry name" value="Lipase_GDXG_HIS_AS"/>
</dbReference>
<proteinExistence type="inferred from homology"/>
<protein>
    <submittedName>
        <fullName evidence="6">Alpha beta-hydrolase</fullName>
    </submittedName>
</protein>
<feature type="compositionally biased region" description="Low complexity" evidence="4">
    <location>
        <begin position="844"/>
        <end position="863"/>
    </location>
</feature>
<feature type="compositionally biased region" description="Low complexity" evidence="4">
    <location>
        <begin position="732"/>
        <end position="742"/>
    </location>
</feature>
<feature type="region of interest" description="Disordered" evidence="4">
    <location>
        <begin position="839"/>
        <end position="868"/>
    </location>
</feature>
<feature type="region of interest" description="Disordered" evidence="4">
    <location>
        <begin position="656"/>
        <end position="747"/>
    </location>
</feature>
<feature type="compositionally biased region" description="Polar residues" evidence="4">
    <location>
        <begin position="709"/>
        <end position="718"/>
    </location>
</feature>
<feature type="active site" evidence="3">
    <location>
        <position position="356"/>
    </location>
</feature>
<feature type="compositionally biased region" description="Basic and acidic residues" evidence="4">
    <location>
        <begin position="719"/>
        <end position="731"/>
    </location>
</feature>
<dbReference type="PANTHER" id="PTHR48081">
    <property type="entry name" value="AB HYDROLASE SUPERFAMILY PROTEIN C4A8.06C"/>
    <property type="match status" value="1"/>
</dbReference>
<dbReference type="PROSITE" id="PS01174">
    <property type="entry name" value="LIPASE_GDXG_SER"/>
    <property type="match status" value="1"/>
</dbReference>
<feature type="compositionally biased region" description="Basic and acidic residues" evidence="4">
    <location>
        <begin position="485"/>
        <end position="500"/>
    </location>
</feature>
<dbReference type="AlphaFoldDB" id="A0A077R153"/>
<dbReference type="PANTHER" id="PTHR48081:SF5">
    <property type="entry name" value="ALPHA_BETA HYDROLASE FOLD-3 DOMAIN-CONTAINING PROTEIN"/>
    <property type="match status" value="1"/>
</dbReference>
<dbReference type="EMBL" id="HG529546">
    <property type="protein sequence ID" value="CDI52661.1"/>
    <property type="molecule type" value="Genomic_DNA"/>
</dbReference>
<feature type="region of interest" description="Disordered" evidence="4">
    <location>
        <begin position="1097"/>
        <end position="1120"/>
    </location>
</feature>
<feature type="compositionally biased region" description="Acidic residues" evidence="4">
    <location>
        <begin position="667"/>
        <end position="692"/>
    </location>
</feature>
<accession>A0A077R153</accession>
<evidence type="ECO:0000256" key="3">
    <source>
        <dbReference type="PROSITE-ProRule" id="PRU10038"/>
    </source>
</evidence>
<evidence type="ECO:0000256" key="1">
    <source>
        <dbReference type="ARBA" id="ARBA00010515"/>
    </source>
</evidence>
<evidence type="ECO:0000313" key="6">
    <source>
        <dbReference type="EMBL" id="CDI52661.1"/>
    </source>
</evidence>
<name>A0A077R153_9BASI</name>
<feature type="compositionally biased region" description="Basic residues" evidence="4">
    <location>
        <begin position="170"/>
        <end position="180"/>
    </location>
</feature>
<feature type="compositionally biased region" description="Basic and acidic residues" evidence="4">
    <location>
        <begin position="430"/>
        <end position="449"/>
    </location>
</feature>
<feature type="region of interest" description="Disordered" evidence="4">
    <location>
        <begin position="422"/>
        <end position="515"/>
    </location>
</feature>
<feature type="compositionally biased region" description="Basic and acidic residues" evidence="4">
    <location>
        <begin position="1156"/>
        <end position="1168"/>
    </location>
</feature>
<feature type="region of interest" description="Disordered" evidence="4">
    <location>
        <begin position="1148"/>
        <end position="1176"/>
    </location>
</feature>
<dbReference type="PROSITE" id="PS01173">
    <property type="entry name" value="LIPASE_GDXG_HIS"/>
    <property type="match status" value="1"/>
</dbReference>
<dbReference type="InterPro" id="IPR033140">
    <property type="entry name" value="Lipase_GDXG_put_SER_AS"/>
</dbReference>
<evidence type="ECO:0000259" key="5">
    <source>
        <dbReference type="Pfam" id="PF07859"/>
    </source>
</evidence>
<dbReference type="SUPFAM" id="SSF53474">
    <property type="entry name" value="alpha/beta-Hydrolases"/>
    <property type="match status" value="1"/>
</dbReference>
<dbReference type="InterPro" id="IPR029058">
    <property type="entry name" value="AB_hydrolase_fold"/>
</dbReference>
<feature type="compositionally biased region" description="Basic and acidic residues" evidence="4">
    <location>
        <begin position="181"/>
        <end position="196"/>
    </location>
</feature>
<dbReference type="GO" id="GO:0016787">
    <property type="term" value="F:hydrolase activity"/>
    <property type="evidence" value="ECO:0007669"/>
    <property type="project" value="UniProtKB-KW"/>
</dbReference>
<dbReference type="InterPro" id="IPR050300">
    <property type="entry name" value="GDXG_lipolytic_enzyme"/>
</dbReference>
<keyword evidence="2 6" id="KW-0378">Hydrolase</keyword>
<feature type="domain" description="Alpha/beta hydrolase fold-3" evidence="5">
    <location>
        <begin position="275"/>
        <end position="397"/>
    </location>
</feature>
<sequence length="1176" mass="129595">MTITTAGTAVHLAPTVTKTFFKHYYKKAKRSFRHRSRPQNAADPQARRNATDEFMFDEAFHIVKSFINLSTSDTVEAIQDFTDAPAPPIPWATTLPVMIPMESCDKAAKVIVDHLGPQDLEKLVGGEKWWQLRPLPGLQGEWIAMSNDWKKMKHMEKQQQSQQSKPMAASRRRRNKRHERARSEIRAMRQKTESALRRRSQSFKRSALQDTNVQASTSTTTPAAEEDDVASATSTTTDEHVPQPYIDAAEVLPDDDGSDDHAAETEELDRLQRVMLYFHGGGYYFGSLATHRYQIVRYARKFGGKCFAPIYRKAPQYPWPCALQDAVASYLYLIDPPKGAKHSAVDPKKLVVAGDSAGGGLTLALLTVIRDMGLPAPAGAVLISPWCDLTHSFPSILQNTATDIIPPYGFIHKPSTLWPINATKPVDEEEKGKRAEEGKGERNEEEPRRKVPVGVDEEDGSKHNSNTVPAARKSQDGGDLFSANEAHKNNSTETRADIPHHKNGVPPPPDLLWSQPITISRADPSVESIELREQIQLYATNDQLTHPLCSAVLSGSLGGLPPLYILAGDAEVLRDEIIYLAHRAAHPSHYPLRKDLLDHCARSRENAEKYDSQPTKVHLQIYDQMCHVLTAFAFTSQSRFAYRAVASFVKHVTGAPTNIKNPFPEVQEGEGLDNENGEGGEDGYSDAEDDGVSDNVGGEVKSPPLAGSLRSSQNSTLLTERDDSSSGKDRMSTTVMTPSSSTQGAAINELTPISSLGDAKKGDKANLAAINANKKDGASASSDAGHLHLRDEPEAISAVEQSQSTTEHSSNMKQASFIASSAADSNGNARHRSMSKVINDTLHGHPSGSSRWSSSRHATTSSGNNPTMRMRASTADIPNEYAGQVPLLRPSFQSFMIRERVDVQGYLRPLEPETELQALRVDLDSIGRIKEKPVERYLDGQHQWAKRFAKTAKKVEKQRAKNEKVALKMLEEAASQGLMDLDSLKKKRKALMQKAAGIAESDGGTVAAGSSSKGLGLSAIDVAGQAEKTREKWTWLCDFSPVDLVNERPPPAAIAGRRDTDDALLLLRRSLQIRARAYGIQRKSRFWGAEDKPVRAHLRAEPEQELDTETSTDPSGKTANVDDQVVNKKAGKHHHHRGLRVWNLLMVRKPPGTSSPKEHKQNLHDRTKATYTKPVE</sequence>
<dbReference type="Pfam" id="PF07859">
    <property type="entry name" value="Abhydrolase_3"/>
    <property type="match status" value="1"/>
</dbReference>
<dbReference type="InterPro" id="IPR013094">
    <property type="entry name" value="AB_hydrolase_3"/>
</dbReference>
<evidence type="ECO:0000256" key="4">
    <source>
        <dbReference type="SAM" id="MobiDB-lite"/>
    </source>
</evidence>
<dbReference type="Gene3D" id="3.40.50.1820">
    <property type="entry name" value="alpha/beta hydrolase"/>
    <property type="match status" value="2"/>
</dbReference>
<evidence type="ECO:0000256" key="2">
    <source>
        <dbReference type="ARBA" id="ARBA00022801"/>
    </source>
</evidence>
<organism evidence="6">
    <name type="scientific">Melanopsichium pennsylvanicum 4</name>
    <dbReference type="NCBI Taxonomy" id="1398559"/>
    <lineage>
        <taxon>Eukaryota</taxon>
        <taxon>Fungi</taxon>
        <taxon>Dikarya</taxon>
        <taxon>Basidiomycota</taxon>
        <taxon>Ustilaginomycotina</taxon>
        <taxon>Ustilaginomycetes</taxon>
        <taxon>Ustilaginales</taxon>
        <taxon>Ustilaginaceae</taxon>
        <taxon>Melanopsichium</taxon>
    </lineage>
</organism>